<dbReference type="InterPro" id="IPR002401">
    <property type="entry name" value="Cyt_P450_E_grp-I"/>
</dbReference>
<evidence type="ECO:0000256" key="9">
    <source>
        <dbReference type="RuleBase" id="RU000461"/>
    </source>
</evidence>
<comment type="cofactor">
    <cofactor evidence="1 8">
        <name>heme</name>
        <dbReference type="ChEBI" id="CHEBI:30413"/>
    </cofactor>
</comment>
<comment type="pathway">
    <text evidence="2">Secondary metabolite biosynthesis.</text>
</comment>
<dbReference type="InterPro" id="IPR017972">
    <property type="entry name" value="Cyt_P450_CS"/>
</dbReference>
<organism evidence="11 12">
    <name type="scientific">Lactarius akahatsu</name>
    <dbReference type="NCBI Taxonomy" id="416441"/>
    <lineage>
        <taxon>Eukaryota</taxon>
        <taxon>Fungi</taxon>
        <taxon>Dikarya</taxon>
        <taxon>Basidiomycota</taxon>
        <taxon>Agaricomycotina</taxon>
        <taxon>Agaricomycetes</taxon>
        <taxon>Russulales</taxon>
        <taxon>Russulaceae</taxon>
        <taxon>Lactarius</taxon>
    </lineage>
</organism>
<name>A0AAD4LIX1_9AGAM</name>
<comment type="similarity">
    <text evidence="3 9">Belongs to the cytochrome P450 family.</text>
</comment>
<reference evidence="11" key="1">
    <citation type="submission" date="2022-01" db="EMBL/GenBank/DDBJ databases">
        <title>Comparative genomics reveals a dynamic genome evolution in the ectomycorrhizal milk-cap (Lactarius) mushrooms.</title>
        <authorList>
            <consortium name="DOE Joint Genome Institute"/>
            <person name="Lebreton A."/>
            <person name="Tang N."/>
            <person name="Kuo A."/>
            <person name="LaButti K."/>
            <person name="Drula E."/>
            <person name="Barry K."/>
            <person name="Clum A."/>
            <person name="Lipzen A."/>
            <person name="Mousain D."/>
            <person name="Ng V."/>
            <person name="Wang R."/>
            <person name="Wang X."/>
            <person name="Dai Y."/>
            <person name="Henrissat B."/>
            <person name="Grigoriev I.V."/>
            <person name="Guerin-Laguette A."/>
            <person name="Yu F."/>
            <person name="Martin F.M."/>
        </authorList>
    </citation>
    <scope>NUCLEOTIDE SEQUENCE</scope>
    <source>
        <strain evidence="11">QP</strain>
    </source>
</reference>
<dbReference type="GO" id="GO:0005506">
    <property type="term" value="F:iron ion binding"/>
    <property type="evidence" value="ECO:0007669"/>
    <property type="project" value="InterPro"/>
</dbReference>
<comment type="caution">
    <text evidence="11">The sequence shown here is derived from an EMBL/GenBank/DDBJ whole genome shotgun (WGS) entry which is preliminary data.</text>
</comment>
<dbReference type="Pfam" id="PF00067">
    <property type="entry name" value="p450"/>
    <property type="match status" value="1"/>
</dbReference>
<dbReference type="PRINTS" id="PR00385">
    <property type="entry name" value="P450"/>
</dbReference>
<evidence type="ECO:0000313" key="11">
    <source>
        <dbReference type="EMBL" id="KAH8990969.1"/>
    </source>
</evidence>
<keyword evidence="12" id="KW-1185">Reference proteome</keyword>
<dbReference type="Gene3D" id="1.10.630.10">
    <property type="entry name" value="Cytochrome P450"/>
    <property type="match status" value="1"/>
</dbReference>
<feature type="transmembrane region" description="Helical" evidence="10">
    <location>
        <begin position="73"/>
        <end position="94"/>
    </location>
</feature>
<keyword evidence="7 9" id="KW-0503">Monooxygenase</keyword>
<dbReference type="InterPro" id="IPR036396">
    <property type="entry name" value="Cyt_P450_sf"/>
</dbReference>
<accession>A0AAD4LIX1</accession>
<dbReference type="Proteomes" id="UP001201163">
    <property type="component" value="Unassembled WGS sequence"/>
</dbReference>
<evidence type="ECO:0000256" key="2">
    <source>
        <dbReference type="ARBA" id="ARBA00005179"/>
    </source>
</evidence>
<evidence type="ECO:0000256" key="5">
    <source>
        <dbReference type="ARBA" id="ARBA00023002"/>
    </source>
</evidence>
<keyword evidence="8 9" id="KW-0349">Heme</keyword>
<dbReference type="GO" id="GO:0016705">
    <property type="term" value="F:oxidoreductase activity, acting on paired donors, with incorporation or reduction of molecular oxygen"/>
    <property type="evidence" value="ECO:0007669"/>
    <property type="project" value="InterPro"/>
</dbReference>
<evidence type="ECO:0000313" key="12">
    <source>
        <dbReference type="Proteomes" id="UP001201163"/>
    </source>
</evidence>
<gene>
    <name evidence="11" type="ORF">EDB92DRAFT_2066799</name>
</gene>
<keyword evidence="6 8" id="KW-0408">Iron</keyword>
<dbReference type="InterPro" id="IPR050121">
    <property type="entry name" value="Cytochrome_P450_monoxygenase"/>
</dbReference>
<evidence type="ECO:0000256" key="6">
    <source>
        <dbReference type="ARBA" id="ARBA00023004"/>
    </source>
</evidence>
<evidence type="ECO:0000256" key="3">
    <source>
        <dbReference type="ARBA" id="ARBA00010617"/>
    </source>
</evidence>
<dbReference type="AlphaFoldDB" id="A0AAD4LIX1"/>
<dbReference type="EMBL" id="JAKELL010000028">
    <property type="protein sequence ID" value="KAH8990969.1"/>
    <property type="molecule type" value="Genomic_DNA"/>
</dbReference>
<evidence type="ECO:0000256" key="4">
    <source>
        <dbReference type="ARBA" id="ARBA00022723"/>
    </source>
</evidence>
<sequence length="562" mass="63072">MHLAVLNSFGLLVQKLDRVSLLDTGLFVLLTSFTSYQCFHHLEPRSKLPLIALLFVVPVLLSVPIFYHVPWFSAAVLLAFLTYGSAVTSFALIYRLSPFHPLAKYPGPAIAKTSKLWAAYHCAKGDLHRLYKSLHDRYGDVVRVGPNELSIRDSSLIHPILGQGGLPKGPRWEGREEPPMLIAQRDPILHMHQRKSWSRGFSSAALKEYEIVVAKRIRQLVGCLDDMIHRSDQKANTVMDINRWLKYFTTDFMGDMAFGGGFEIMKAGRDIDGIWTLFESGVCISGVTSHIPYVGPILTAVAGQRSPLVRVRAFGKERVLERLRMGANRKDLFYYLSGEELPESERPSPADVAKDGLLAIIAGSDTTSSALTALLYYLLCNPAAYERLQAEVDGAFPGGEEPLDVTKLSQMEWLNGCINETLRLQPPVLGGSQRRVDKGKGAKVLGNLIIPEETQLCLHTYSIHRDPRNFHTPEAFLPERWLNTAPAGEHNTAAFFPFSYGPTICAGKNLALMEMRMVICWVLRRFQFSKAPGVIYEEWEERTLDWFIVHQDPLLVSVSHRV</sequence>
<keyword evidence="10" id="KW-1133">Transmembrane helix</keyword>
<keyword evidence="10" id="KW-0472">Membrane</keyword>
<keyword evidence="5 9" id="KW-0560">Oxidoreductase</keyword>
<dbReference type="PRINTS" id="PR00463">
    <property type="entry name" value="EP450I"/>
</dbReference>
<evidence type="ECO:0000256" key="10">
    <source>
        <dbReference type="SAM" id="Phobius"/>
    </source>
</evidence>
<evidence type="ECO:0000256" key="1">
    <source>
        <dbReference type="ARBA" id="ARBA00001971"/>
    </source>
</evidence>
<keyword evidence="10" id="KW-0812">Transmembrane</keyword>
<dbReference type="CDD" id="cd11061">
    <property type="entry name" value="CYP67-like"/>
    <property type="match status" value="1"/>
</dbReference>
<evidence type="ECO:0000256" key="7">
    <source>
        <dbReference type="ARBA" id="ARBA00023033"/>
    </source>
</evidence>
<keyword evidence="4 8" id="KW-0479">Metal-binding</keyword>
<dbReference type="SUPFAM" id="SSF48264">
    <property type="entry name" value="Cytochrome P450"/>
    <property type="match status" value="1"/>
</dbReference>
<feature type="binding site" description="axial binding residue" evidence="8">
    <location>
        <position position="505"/>
    </location>
    <ligand>
        <name>heme</name>
        <dbReference type="ChEBI" id="CHEBI:30413"/>
    </ligand>
    <ligandPart>
        <name>Fe</name>
        <dbReference type="ChEBI" id="CHEBI:18248"/>
    </ligandPart>
</feature>
<dbReference type="PANTHER" id="PTHR24305">
    <property type="entry name" value="CYTOCHROME P450"/>
    <property type="match status" value="1"/>
</dbReference>
<dbReference type="InterPro" id="IPR001128">
    <property type="entry name" value="Cyt_P450"/>
</dbReference>
<dbReference type="GO" id="GO:0004497">
    <property type="term" value="F:monooxygenase activity"/>
    <property type="evidence" value="ECO:0007669"/>
    <property type="project" value="UniProtKB-KW"/>
</dbReference>
<evidence type="ECO:0000256" key="8">
    <source>
        <dbReference type="PIRSR" id="PIRSR602401-1"/>
    </source>
</evidence>
<dbReference type="PROSITE" id="PS00086">
    <property type="entry name" value="CYTOCHROME_P450"/>
    <property type="match status" value="1"/>
</dbReference>
<feature type="transmembrane region" description="Helical" evidence="10">
    <location>
        <begin position="48"/>
        <end position="67"/>
    </location>
</feature>
<protein>
    <submittedName>
        <fullName evidence="11">High nitrogen upregulated cytochrome P450 monooxygenase 2</fullName>
    </submittedName>
</protein>
<dbReference type="PANTHER" id="PTHR24305:SF187">
    <property type="entry name" value="P450, PUTATIVE (EUROFUNG)-RELATED"/>
    <property type="match status" value="1"/>
</dbReference>
<proteinExistence type="inferred from homology"/>
<dbReference type="GO" id="GO:0020037">
    <property type="term" value="F:heme binding"/>
    <property type="evidence" value="ECO:0007669"/>
    <property type="project" value="InterPro"/>
</dbReference>